<evidence type="ECO:0000313" key="10">
    <source>
        <dbReference type="EMBL" id="KAH0552577.1"/>
    </source>
</evidence>
<feature type="domain" description="TGF-beta family profile" evidence="9">
    <location>
        <begin position="242"/>
        <end position="379"/>
    </location>
</feature>
<keyword evidence="6" id="KW-1015">Disulfide bond</keyword>
<dbReference type="EMBL" id="JAHXZJ010001492">
    <property type="protein sequence ID" value="KAH0552577.1"/>
    <property type="molecule type" value="Genomic_DNA"/>
</dbReference>
<dbReference type="SUPFAM" id="SSF57501">
    <property type="entry name" value="Cystine-knot cytokines"/>
    <property type="match status" value="1"/>
</dbReference>
<dbReference type="Gene3D" id="2.60.120.970">
    <property type="match status" value="1"/>
</dbReference>
<evidence type="ECO:0000256" key="1">
    <source>
        <dbReference type="ARBA" id="ARBA00004613"/>
    </source>
</evidence>
<dbReference type="AlphaFoldDB" id="A0AAV7I332"/>
<dbReference type="SMART" id="SM00204">
    <property type="entry name" value="TGFB"/>
    <property type="match status" value="1"/>
</dbReference>
<dbReference type="GO" id="GO:0005125">
    <property type="term" value="F:cytokine activity"/>
    <property type="evidence" value="ECO:0007669"/>
    <property type="project" value="TreeGrafter"/>
</dbReference>
<dbReference type="GO" id="GO:0008083">
    <property type="term" value="F:growth factor activity"/>
    <property type="evidence" value="ECO:0007669"/>
    <property type="project" value="UniProtKB-KW"/>
</dbReference>
<dbReference type="Proteomes" id="UP000826195">
    <property type="component" value="Unassembled WGS sequence"/>
</dbReference>
<gene>
    <name evidence="10" type="ORF">KQX54_012908</name>
</gene>
<dbReference type="InterPro" id="IPR029034">
    <property type="entry name" value="Cystine-knot_cytokine"/>
</dbReference>
<dbReference type="CDD" id="cd13756">
    <property type="entry name" value="TGF_beta_BMPs_GDFs"/>
    <property type="match status" value="1"/>
</dbReference>
<evidence type="ECO:0000256" key="2">
    <source>
        <dbReference type="ARBA" id="ARBA00006656"/>
    </source>
</evidence>
<dbReference type="PANTHER" id="PTHR11848">
    <property type="entry name" value="TGF-BETA FAMILY"/>
    <property type="match status" value="1"/>
</dbReference>
<dbReference type="PROSITE" id="PS51362">
    <property type="entry name" value="TGF_BETA_2"/>
    <property type="match status" value="1"/>
</dbReference>
<keyword evidence="3" id="KW-0964">Secreted</keyword>
<evidence type="ECO:0000256" key="5">
    <source>
        <dbReference type="ARBA" id="ARBA00023030"/>
    </source>
</evidence>
<reference evidence="10 11" key="1">
    <citation type="journal article" date="2021" name="J. Hered.">
        <title>A chromosome-level genome assembly of the parasitoid wasp, Cotesia glomerata (Hymenoptera: Braconidae).</title>
        <authorList>
            <person name="Pinto B.J."/>
            <person name="Weis J.J."/>
            <person name="Gamble T."/>
            <person name="Ode P.J."/>
            <person name="Paul R."/>
            <person name="Zaspel J.M."/>
        </authorList>
    </citation>
    <scope>NUCLEOTIDE SEQUENCE [LARGE SCALE GENOMIC DNA]</scope>
    <source>
        <strain evidence="10">CgM1</strain>
    </source>
</reference>
<accession>A0AAV7I332</accession>
<keyword evidence="5 8" id="KW-0339">Growth factor</keyword>
<protein>
    <recommendedName>
        <fullName evidence="9">TGF-beta family profile domain-containing protein</fullName>
    </recommendedName>
</protein>
<evidence type="ECO:0000256" key="8">
    <source>
        <dbReference type="RuleBase" id="RU000354"/>
    </source>
</evidence>
<proteinExistence type="inferred from homology"/>
<keyword evidence="7" id="KW-0325">Glycoprotein</keyword>
<comment type="similarity">
    <text evidence="2 8">Belongs to the TGF-beta family.</text>
</comment>
<dbReference type="PANTHER" id="PTHR11848:SF310">
    <property type="entry name" value="PROTEIN 60A-RELATED"/>
    <property type="match status" value="1"/>
</dbReference>
<evidence type="ECO:0000313" key="11">
    <source>
        <dbReference type="Proteomes" id="UP000826195"/>
    </source>
</evidence>
<dbReference type="Gene3D" id="2.10.90.10">
    <property type="entry name" value="Cystine-knot cytokines"/>
    <property type="match status" value="1"/>
</dbReference>
<keyword evidence="11" id="KW-1185">Reference proteome</keyword>
<evidence type="ECO:0000256" key="7">
    <source>
        <dbReference type="ARBA" id="ARBA00023180"/>
    </source>
</evidence>
<evidence type="ECO:0000259" key="9">
    <source>
        <dbReference type="PROSITE" id="PS51362"/>
    </source>
</evidence>
<dbReference type="InterPro" id="IPR001839">
    <property type="entry name" value="TGF-b_C"/>
</dbReference>
<evidence type="ECO:0000256" key="4">
    <source>
        <dbReference type="ARBA" id="ARBA00022729"/>
    </source>
</evidence>
<sequence length="379" mass="44796">MLTCQNEEEMDFYKFLKDDNMINFKPSKKETRSGPSYLMSAYSQTIDKILDMNFINYQLTPQELMKINNSDTVASFLAKKLHKSHKKNKVTQAMIFDAEVIQDQPLMKADLRLFRDKSRIFDSYRVWRFNLTVYMADSSGERKKYFYVDSKMVDPEFEGWIVFNVTESFQKWRKHDESNDGFRIIGRIKKNYFKKYIAVNPDFLGIVGLDGDPDKHPFALGHYHGLVDSFLDFDYQYLYQKRLSREANIHDYDYEEMYVDFNSLGVYDKMIYPGKRSRCKIREVNLNFKDISMEFIVAPVEIPLNDCLGQCSYPFDQRANATDHAILKSRESIYEVSRLQKPGCTPIKYEDRTLLYYFSDSVFIKRAFKNMTAIECGCR</sequence>
<dbReference type="Pfam" id="PF00688">
    <property type="entry name" value="TGFb_propeptide"/>
    <property type="match status" value="1"/>
</dbReference>
<comment type="subcellular location">
    <subcellularLocation>
        <location evidence="1">Secreted</location>
    </subcellularLocation>
</comment>
<dbReference type="GO" id="GO:0005615">
    <property type="term" value="C:extracellular space"/>
    <property type="evidence" value="ECO:0007669"/>
    <property type="project" value="TreeGrafter"/>
</dbReference>
<dbReference type="Pfam" id="PF00019">
    <property type="entry name" value="TGF_beta"/>
    <property type="match status" value="1"/>
</dbReference>
<dbReference type="InterPro" id="IPR001111">
    <property type="entry name" value="TGF-b_propeptide"/>
</dbReference>
<evidence type="ECO:0000256" key="3">
    <source>
        <dbReference type="ARBA" id="ARBA00022525"/>
    </source>
</evidence>
<name>A0AAV7I332_COTGL</name>
<dbReference type="InterPro" id="IPR015615">
    <property type="entry name" value="TGF-beta-rel"/>
</dbReference>
<keyword evidence="4" id="KW-0732">Signal</keyword>
<evidence type="ECO:0000256" key="6">
    <source>
        <dbReference type="ARBA" id="ARBA00023157"/>
    </source>
</evidence>
<comment type="caution">
    <text evidence="10">The sequence shown here is derived from an EMBL/GenBank/DDBJ whole genome shotgun (WGS) entry which is preliminary data.</text>
</comment>
<organism evidence="10 11">
    <name type="scientific">Cotesia glomerata</name>
    <name type="common">Lepidopteran parasitic wasp</name>
    <name type="synonym">Apanteles glomeratus</name>
    <dbReference type="NCBI Taxonomy" id="32391"/>
    <lineage>
        <taxon>Eukaryota</taxon>
        <taxon>Metazoa</taxon>
        <taxon>Ecdysozoa</taxon>
        <taxon>Arthropoda</taxon>
        <taxon>Hexapoda</taxon>
        <taxon>Insecta</taxon>
        <taxon>Pterygota</taxon>
        <taxon>Neoptera</taxon>
        <taxon>Endopterygota</taxon>
        <taxon>Hymenoptera</taxon>
        <taxon>Apocrita</taxon>
        <taxon>Ichneumonoidea</taxon>
        <taxon>Braconidae</taxon>
        <taxon>Microgastrinae</taxon>
        <taxon>Cotesia</taxon>
    </lineage>
</organism>